<dbReference type="EMBL" id="LBWR01000009">
    <property type="protein sequence ID" value="KKR11494.1"/>
    <property type="molecule type" value="Genomic_DNA"/>
</dbReference>
<dbReference type="PATRIC" id="fig|1619013.3.peg.1048"/>
<comment type="caution">
    <text evidence="1">The sequence shown here is derived from an EMBL/GenBank/DDBJ whole genome shotgun (WGS) entry which is preliminary data.</text>
</comment>
<sequence>MPSGRTIRLISAPVFVATKLEAFAGRGQGDFMLSHDLEDLLAVVDGRESLLDECRASTPELRGYLGERFRALLQQPPFVNALPGHLPGDAASQERLPELHAKLRELAGLMP</sequence>
<accession>A0A0G0N5J2</accession>
<protein>
    <submittedName>
        <fullName evidence="1">Uncharacterized protein</fullName>
    </submittedName>
</protein>
<gene>
    <name evidence="1" type="ORF">UT41_C0009G0004</name>
</gene>
<evidence type="ECO:0000313" key="1">
    <source>
        <dbReference type="EMBL" id="KKR11494.1"/>
    </source>
</evidence>
<dbReference type="AlphaFoldDB" id="A0A0G0N5J2"/>
<reference evidence="1 2" key="1">
    <citation type="journal article" date="2015" name="Nature">
        <title>rRNA introns, odd ribosomes, and small enigmatic genomes across a large radiation of phyla.</title>
        <authorList>
            <person name="Brown C.T."/>
            <person name="Hug L.A."/>
            <person name="Thomas B.C."/>
            <person name="Sharon I."/>
            <person name="Castelle C.J."/>
            <person name="Singh A."/>
            <person name="Wilkins M.J."/>
            <person name="Williams K.H."/>
            <person name="Banfield J.F."/>
        </authorList>
    </citation>
    <scope>NUCLEOTIDE SEQUENCE [LARGE SCALE GENOMIC DNA]</scope>
</reference>
<evidence type="ECO:0000313" key="2">
    <source>
        <dbReference type="Proteomes" id="UP000034665"/>
    </source>
</evidence>
<proteinExistence type="predicted"/>
<dbReference type="Proteomes" id="UP000034665">
    <property type="component" value="Unassembled WGS sequence"/>
</dbReference>
<organism evidence="1 2">
    <name type="scientific">Candidatus Wolfebacteria bacterium GW2011_GWC2_39_22</name>
    <dbReference type="NCBI Taxonomy" id="1619013"/>
    <lineage>
        <taxon>Bacteria</taxon>
        <taxon>Candidatus Wolfeibacteriota</taxon>
    </lineage>
</organism>
<name>A0A0G0N5J2_9BACT</name>